<dbReference type="Proteomes" id="UP000005113">
    <property type="component" value="Unassembled WGS sequence"/>
</dbReference>
<proteinExistence type="predicted"/>
<accession>J1I5Z1</accession>
<evidence type="ECO:0000313" key="1">
    <source>
        <dbReference type="EMBL" id="EJF54170.1"/>
    </source>
</evidence>
<sequence>MFYLLRGALVSCNDSKNNLVKKKLVPYLVLLLLSLVCSCSPLKEDFRAQSVFCQNLQLEDSLLSTLQESMLYMPRDSNLVVVVFFSNKLTKLANENIEGGLQLDYVRDSLSGQYYFEKEQSQLYLVKEYPAASTLILNDSLYEAVQELGETIIQNAALVGLSSFWRDQKDGNMKLYIEYPIRFFLLKEGGPYNKEKCIVLDENWCYCDDRVKNKKELLKYKKVYLQNKRKE</sequence>
<gene>
    <name evidence="1" type="ORF">SapgrDRAFT_2511</name>
</gene>
<organism evidence="1 2">
    <name type="scientific">Saprospira grandis DSM 2844</name>
    <dbReference type="NCBI Taxonomy" id="694433"/>
    <lineage>
        <taxon>Bacteria</taxon>
        <taxon>Pseudomonadati</taxon>
        <taxon>Bacteroidota</taxon>
        <taxon>Saprospiria</taxon>
        <taxon>Saprospirales</taxon>
        <taxon>Saprospiraceae</taxon>
        <taxon>Saprospira</taxon>
    </lineage>
</organism>
<dbReference type="AlphaFoldDB" id="J1I5Z1"/>
<reference evidence="2" key="1">
    <citation type="journal article" date="2012" name="Stand. Genomic Sci.">
        <title>Permanent draft genome sequence of the gliding predator Saprospira grandis strain Sa g1 (= HR1).</title>
        <authorList>
            <person name="Mavromatis K."/>
            <person name="Chertkov O."/>
            <person name="Lapidus A."/>
            <person name="Nolan M."/>
            <person name="Lucas S."/>
            <person name="Tice H."/>
            <person name="Del Rio T.G."/>
            <person name="Cheng J.F."/>
            <person name="Han C."/>
            <person name="Tapia R."/>
            <person name="Bruce D."/>
            <person name="Goodwin L.A."/>
            <person name="Pitluck S."/>
            <person name="Huntemann M."/>
            <person name="Liolios K."/>
            <person name="Pagani I."/>
            <person name="Ivanova N."/>
            <person name="Mikhailova N."/>
            <person name="Pati A."/>
            <person name="Chen A."/>
            <person name="Palaniappan K."/>
            <person name="Land M."/>
            <person name="Brambilla E.M."/>
            <person name="Rohde M."/>
            <person name="Spring S."/>
            <person name="Goker M."/>
            <person name="Detter J.C."/>
            <person name="Bristow J."/>
            <person name="Eisen J.A."/>
            <person name="Markowitz V."/>
            <person name="Hugenholtz P."/>
            <person name="Kyrpides N.C."/>
            <person name="Klenk H.P."/>
            <person name="Woyke T."/>
        </authorList>
    </citation>
    <scope>NUCLEOTIDE SEQUENCE [LARGE SCALE GENOMIC DNA]</scope>
    <source>
        <strain evidence="2">DSM 2844</strain>
    </source>
</reference>
<dbReference type="HOGENOM" id="CLU_1199100_0_0_10"/>
<dbReference type="EMBL" id="JH719942">
    <property type="protein sequence ID" value="EJF54170.1"/>
    <property type="molecule type" value="Genomic_DNA"/>
</dbReference>
<name>J1I5Z1_9BACT</name>
<evidence type="ECO:0000313" key="2">
    <source>
        <dbReference type="Proteomes" id="UP000005113"/>
    </source>
</evidence>
<protein>
    <submittedName>
        <fullName evidence="1">Uncharacterized protein</fullName>
    </submittedName>
</protein>